<protein>
    <recommendedName>
        <fullName evidence="2">Anthrax toxin lethal/endema factor N-/C-terminal domain-containing protein</fullName>
    </recommendedName>
</protein>
<dbReference type="SUPFAM" id="SSF55486">
    <property type="entry name" value="Metalloproteases ('zincins'), catalytic domain"/>
    <property type="match status" value="1"/>
</dbReference>
<organism evidence="3 4">
    <name type="scientific">Butyrivibrio hungatei</name>
    <dbReference type="NCBI Taxonomy" id="185008"/>
    <lineage>
        <taxon>Bacteria</taxon>
        <taxon>Bacillati</taxon>
        <taxon>Bacillota</taxon>
        <taxon>Clostridia</taxon>
        <taxon>Lachnospirales</taxon>
        <taxon>Lachnospiraceae</taxon>
        <taxon>Butyrivibrio</taxon>
    </lineage>
</organism>
<keyword evidence="1" id="KW-0812">Transmembrane</keyword>
<dbReference type="AlphaFoldDB" id="A0A1D9P5V0"/>
<evidence type="ECO:0000313" key="4">
    <source>
        <dbReference type="Proteomes" id="UP000179284"/>
    </source>
</evidence>
<dbReference type="CDD" id="cd20184">
    <property type="entry name" value="M34_peptidase_like"/>
    <property type="match status" value="1"/>
</dbReference>
<evidence type="ECO:0000313" key="3">
    <source>
        <dbReference type="EMBL" id="AOZ97883.1"/>
    </source>
</evidence>
<feature type="domain" description="Anthrax toxin lethal/endema factor N-/C-terminal" evidence="2">
    <location>
        <begin position="103"/>
        <end position="191"/>
    </location>
</feature>
<dbReference type="Pfam" id="PF07737">
    <property type="entry name" value="ATLF"/>
    <property type="match status" value="1"/>
</dbReference>
<reference evidence="4" key="1">
    <citation type="submission" date="2016-10" db="EMBL/GenBank/DDBJ databases">
        <title>The complete genome sequence of the rumen bacterium Butyrivibrio hungatei MB2003.</title>
        <authorList>
            <person name="Palevich N."/>
            <person name="Kelly W.J."/>
            <person name="Leahy S.C."/>
            <person name="Altermann E."/>
            <person name="Rakonjac J."/>
            <person name="Attwood G.T."/>
        </authorList>
    </citation>
    <scope>NUCLEOTIDE SEQUENCE [LARGE SCALE GENOMIC DNA]</scope>
    <source>
        <strain evidence="4">MB2003</strain>
        <plasmid evidence="4">Plasmid pnp144</plasmid>
    </source>
</reference>
<keyword evidence="3" id="KW-0614">Plasmid</keyword>
<keyword evidence="1" id="KW-0472">Membrane</keyword>
<dbReference type="GO" id="GO:0008237">
    <property type="term" value="F:metallopeptidase activity"/>
    <property type="evidence" value="ECO:0007669"/>
    <property type="project" value="InterPro"/>
</dbReference>
<accession>A0A1D9P5V0</accession>
<proteinExistence type="predicted"/>
<gene>
    <name evidence="3" type="ORF">bhn_II084</name>
</gene>
<keyword evidence="4" id="KW-1185">Reference proteome</keyword>
<evidence type="ECO:0000256" key="1">
    <source>
        <dbReference type="SAM" id="Phobius"/>
    </source>
</evidence>
<dbReference type="OrthoDB" id="2025166at2"/>
<dbReference type="KEGG" id="bhu:bhn_II084"/>
<dbReference type="InterPro" id="IPR024079">
    <property type="entry name" value="MetalloPept_cat_dom_sf"/>
</dbReference>
<dbReference type="Gene3D" id="3.40.390.10">
    <property type="entry name" value="Collagenase (Catalytic Domain)"/>
    <property type="match status" value="1"/>
</dbReference>
<geneLocation type="plasmid" evidence="4">
    <name>pnp144</name>
</geneLocation>
<feature type="transmembrane region" description="Helical" evidence="1">
    <location>
        <begin position="7"/>
        <end position="32"/>
    </location>
</feature>
<dbReference type="RefSeq" id="WP_071177642.1">
    <property type="nucleotide sequence ID" value="NZ_CP017832.1"/>
</dbReference>
<dbReference type="EMBL" id="CP017832">
    <property type="protein sequence ID" value="AOZ97883.1"/>
    <property type="molecule type" value="Genomic_DNA"/>
</dbReference>
<evidence type="ECO:0000259" key="2">
    <source>
        <dbReference type="Pfam" id="PF07737"/>
    </source>
</evidence>
<dbReference type="Proteomes" id="UP000179284">
    <property type="component" value="Plasmid pNP144"/>
</dbReference>
<keyword evidence="1" id="KW-1133">Transmembrane helix</keyword>
<name>A0A1D9P5V0_9FIRM</name>
<sequence length="205" mass="23723">MKKTLKISVISIITSISLFVSLHIIAIAAVSLDQDIYSTYQYSPQIIREQFEKEGWNISVMEGSKLDSTYGPTIGLQKGYSIAGITIYKEKSIYLSSYDDYAVCSCNHEMGHFFDYTYMVYKKGGTLPSKSKEFYKLYGEELIRKTDSGLFIDYERCGVDEYFAQAYKYYCEDPTSLKKYYPNTYTYIENLLITYDSIRNKETAK</sequence>
<dbReference type="InterPro" id="IPR014781">
    <property type="entry name" value="Anthrax_toxin_lethal/edema_N/C"/>
</dbReference>